<dbReference type="InterPro" id="IPR025984">
    <property type="entry name" value="DCTPP"/>
</dbReference>
<dbReference type="Proteomes" id="UP000295008">
    <property type="component" value="Unassembled WGS sequence"/>
</dbReference>
<evidence type="ECO:0000313" key="1">
    <source>
        <dbReference type="EMBL" id="TCL71652.1"/>
    </source>
</evidence>
<keyword evidence="1" id="KW-0378">Hydrolase</keyword>
<proteinExistence type="predicted"/>
<name>A0A4R1S056_HYDET</name>
<dbReference type="GO" id="GO:0009143">
    <property type="term" value="P:nucleoside triphosphate catabolic process"/>
    <property type="evidence" value="ECO:0007669"/>
    <property type="project" value="InterPro"/>
</dbReference>
<reference evidence="1 2" key="1">
    <citation type="submission" date="2019-03" db="EMBL/GenBank/DDBJ databases">
        <title>Genomic Encyclopedia of Type Strains, Phase IV (KMG-IV): sequencing the most valuable type-strain genomes for metagenomic binning, comparative biology and taxonomic classification.</title>
        <authorList>
            <person name="Goeker M."/>
        </authorList>
    </citation>
    <scope>NUCLEOTIDE SEQUENCE [LARGE SCALE GENOMIC DNA]</scope>
    <source>
        <strain evidence="1 2">LX-B</strain>
    </source>
</reference>
<dbReference type="EMBL" id="SLUN01000007">
    <property type="protein sequence ID" value="TCL71652.1"/>
    <property type="molecule type" value="Genomic_DNA"/>
</dbReference>
<dbReference type="OrthoDB" id="2381770at2"/>
<keyword evidence="2" id="KW-1185">Reference proteome</keyword>
<dbReference type="AlphaFoldDB" id="A0A4R1S056"/>
<dbReference type="Pfam" id="PF12643">
    <property type="entry name" value="MazG-like"/>
    <property type="match status" value="1"/>
</dbReference>
<organism evidence="1 2">
    <name type="scientific">Hydrogenispora ethanolica</name>
    <dbReference type="NCBI Taxonomy" id="1082276"/>
    <lineage>
        <taxon>Bacteria</taxon>
        <taxon>Bacillati</taxon>
        <taxon>Bacillota</taxon>
        <taxon>Hydrogenispora</taxon>
    </lineage>
</organism>
<gene>
    <name evidence="1" type="ORF">EDC14_1007115</name>
</gene>
<sequence length="106" mass="12252">MSSSNPDFNIVKNLRTIEWIKAELAAGMGTLFKALIKNNEELIQDSLAGLIVSCYFLGKRLGISFTKLDEIIRQKLQSPPMQEHELEQWYGDVSNLENYLKDRNRY</sequence>
<dbReference type="GO" id="GO:0047429">
    <property type="term" value="F:nucleoside triphosphate diphosphatase activity"/>
    <property type="evidence" value="ECO:0007669"/>
    <property type="project" value="InterPro"/>
</dbReference>
<dbReference type="RefSeq" id="WP_132013788.1">
    <property type="nucleotide sequence ID" value="NZ_SLUN01000007.1"/>
</dbReference>
<evidence type="ECO:0000313" key="2">
    <source>
        <dbReference type="Proteomes" id="UP000295008"/>
    </source>
</evidence>
<accession>A0A4R1S056</accession>
<comment type="caution">
    <text evidence="1">The sequence shown here is derived from an EMBL/GenBank/DDBJ whole genome shotgun (WGS) entry which is preliminary data.</text>
</comment>
<protein>
    <submittedName>
        <fullName evidence="1">MazG-like nucleotide pyrophosphohydrolase family protein</fullName>
    </submittedName>
</protein>